<proteinExistence type="predicted"/>
<dbReference type="AlphaFoldDB" id="K0SQB2"/>
<sequence>MMKTAVATALLSSLPAPAGAQCPLRALRENVRTQCGVDALLHCPVGSTSGAAAGDLPLSPPFLFLPAASGPPPVLRLSGGPGGPGTFDEMVEEMVGAAMAVFDEMARDVDGGIPAANDDEEADEDEADDMEEEEAGREHDVRLPEISSEMWGDSAAPPPPSDEAEGRDDTPDFRAVAEPEVPRPDGEQDEGEGLVFDAEDSGSEDGGSEGSSEDADADWLPLSVGPLEAGDAALAALDDMVGSLFRSFLFEDDGERVEHRKREVTESDAPDPFDVLPRALSDLGEVLLSESRDRRRLSEGAADPRADVRERIGRRLTEYVRMTETYFTPGGGSVTFHTTSALPDLSTSLRGPPRPSRKLGDGKYAPRLGFATAEVDDCIYDRYLDLKLSRGCVDAVAGVDAMTEKIRDRHMARMMEARSAGPAAPPPGRAVRRRARVGGPRRRPPRGRAPVL</sequence>
<feature type="compositionally biased region" description="Basic residues" evidence="1">
    <location>
        <begin position="430"/>
        <end position="446"/>
    </location>
</feature>
<dbReference type="eggNOG" id="ENOG502QZCJ">
    <property type="taxonomic scope" value="Eukaryota"/>
</dbReference>
<feature type="chain" id="PRO_5003837371" evidence="2">
    <location>
        <begin position="21"/>
        <end position="452"/>
    </location>
</feature>
<keyword evidence="4" id="KW-1185">Reference proteome</keyword>
<organism evidence="3 4">
    <name type="scientific">Thalassiosira oceanica</name>
    <name type="common">Marine diatom</name>
    <dbReference type="NCBI Taxonomy" id="159749"/>
    <lineage>
        <taxon>Eukaryota</taxon>
        <taxon>Sar</taxon>
        <taxon>Stramenopiles</taxon>
        <taxon>Ochrophyta</taxon>
        <taxon>Bacillariophyta</taxon>
        <taxon>Coscinodiscophyceae</taxon>
        <taxon>Thalassiosirophycidae</taxon>
        <taxon>Thalassiosirales</taxon>
        <taxon>Thalassiosiraceae</taxon>
        <taxon>Thalassiosira</taxon>
    </lineage>
</organism>
<reference evidence="3 4" key="1">
    <citation type="journal article" date="2012" name="Genome Biol.">
        <title>Genome and low-iron response of an oceanic diatom adapted to chronic iron limitation.</title>
        <authorList>
            <person name="Lommer M."/>
            <person name="Specht M."/>
            <person name="Roy A.S."/>
            <person name="Kraemer L."/>
            <person name="Andreson R."/>
            <person name="Gutowska M.A."/>
            <person name="Wolf J."/>
            <person name="Bergner S.V."/>
            <person name="Schilhabel M.B."/>
            <person name="Klostermeier U.C."/>
            <person name="Beiko R.G."/>
            <person name="Rosenstiel P."/>
            <person name="Hippler M."/>
            <person name="Laroche J."/>
        </authorList>
    </citation>
    <scope>NUCLEOTIDE SEQUENCE [LARGE SCALE GENOMIC DNA]</scope>
    <source>
        <strain evidence="3 4">CCMP1005</strain>
    </source>
</reference>
<feature type="compositionally biased region" description="Acidic residues" evidence="1">
    <location>
        <begin position="187"/>
        <end position="217"/>
    </location>
</feature>
<evidence type="ECO:0000313" key="3">
    <source>
        <dbReference type="EMBL" id="EJK60557.1"/>
    </source>
</evidence>
<evidence type="ECO:0000256" key="1">
    <source>
        <dbReference type="SAM" id="MobiDB-lite"/>
    </source>
</evidence>
<dbReference type="EMBL" id="AGNL01020934">
    <property type="protein sequence ID" value="EJK60557.1"/>
    <property type="molecule type" value="Genomic_DNA"/>
</dbReference>
<evidence type="ECO:0000313" key="4">
    <source>
        <dbReference type="Proteomes" id="UP000266841"/>
    </source>
</evidence>
<protein>
    <submittedName>
        <fullName evidence="3">Uncharacterized protein</fullName>
    </submittedName>
</protein>
<feature type="non-terminal residue" evidence="3">
    <location>
        <position position="452"/>
    </location>
</feature>
<dbReference type="Proteomes" id="UP000266841">
    <property type="component" value="Unassembled WGS sequence"/>
</dbReference>
<name>K0SQB2_THAOC</name>
<feature type="region of interest" description="Disordered" evidence="1">
    <location>
        <begin position="110"/>
        <end position="223"/>
    </location>
</feature>
<keyword evidence="2" id="KW-0732">Signal</keyword>
<accession>K0SQB2</accession>
<feature type="signal peptide" evidence="2">
    <location>
        <begin position="1"/>
        <end position="20"/>
    </location>
</feature>
<feature type="region of interest" description="Disordered" evidence="1">
    <location>
        <begin position="416"/>
        <end position="452"/>
    </location>
</feature>
<evidence type="ECO:0000256" key="2">
    <source>
        <dbReference type="SAM" id="SignalP"/>
    </source>
</evidence>
<feature type="compositionally biased region" description="Basic and acidic residues" evidence="1">
    <location>
        <begin position="167"/>
        <end position="186"/>
    </location>
</feature>
<gene>
    <name evidence="3" type="ORF">THAOC_19064</name>
</gene>
<feature type="compositionally biased region" description="Acidic residues" evidence="1">
    <location>
        <begin position="117"/>
        <end position="135"/>
    </location>
</feature>
<comment type="caution">
    <text evidence="3">The sequence shown here is derived from an EMBL/GenBank/DDBJ whole genome shotgun (WGS) entry which is preliminary data.</text>
</comment>